<dbReference type="GeneID" id="78288586"/>
<name>A0A1I0FCW6_9FIRM</name>
<keyword evidence="5" id="KW-1185">Reference proteome</keyword>
<dbReference type="EMBL" id="FOIN01000018">
    <property type="protein sequence ID" value="SET56104.1"/>
    <property type="molecule type" value="Genomic_DNA"/>
</dbReference>
<dbReference type="AlphaFoldDB" id="A0A1I0FCW6"/>
<keyword evidence="1" id="KW-0472">Membrane</keyword>
<dbReference type="Proteomes" id="UP000198558">
    <property type="component" value="Unassembled WGS sequence"/>
</dbReference>
<evidence type="ECO:0000313" key="5">
    <source>
        <dbReference type="Proteomes" id="UP000198558"/>
    </source>
</evidence>
<reference evidence="4" key="2">
    <citation type="submission" date="2016-10" db="EMBL/GenBank/DDBJ databases">
        <authorList>
            <person name="de Groot N.N."/>
        </authorList>
    </citation>
    <scope>NUCLEOTIDE SEQUENCE [LARGE SCALE GENOMIC DNA]</scope>
    <source>
        <strain evidence="4">DSM 1551</strain>
    </source>
</reference>
<keyword evidence="1" id="KW-0812">Transmembrane</keyword>
<evidence type="ECO:0000256" key="1">
    <source>
        <dbReference type="SAM" id="Phobius"/>
    </source>
</evidence>
<evidence type="ECO:0000313" key="6">
    <source>
        <dbReference type="Proteomes" id="UP000490821"/>
    </source>
</evidence>
<accession>A0A1I0FCW6</accession>
<evidence type="ECO:0000313" key="3">
    <source>
        <dbReference type="EMBL" id="GFI40900.1"/>
    </source>
</evidence>
<dbReference type="Gene3D" id="2.70.70.10">
    <property type="entry name" value="Glucose Permease (Domain IIA)"/>
    <property type="match status" value="1"/>
</dbReference>
<feature type="transmembrane region" description="Helical" evidence="1">
    <location>
        <begin position="29"/>
        <end position="50"/>
    </location>
</feature>
<reference evidence="5" key="1">
    <citation type="submission" date="2016-10" db="EMBL/GenBank/DDBJ databases">
        <authorList>
            <person name="Varghese N."/>
            <person name="Submissions S."/>
        </authorList>
    </citation>
    <scope>NUCLEOTIDE SEQUENCE [LARGE SCALE GENOMIC DNA]</scope>
    <source>
        <strain evidence="5">DSM 1551</strain>
    </source>
</reference>
<evidence type="ECO:0000259" key="2">
    <source>
        <dbReference type="Pfam" id="PF01551"/>
    </source>
</evidence>
<dbReference type="InterPro" id="IPR016047">
    <property type="entry name" value="M23ase_b-sheet_dom"/>
</dbReference>
<dbReference type="CDD" id="cd12797">
    <property type="entry name" value="M23_peptidase"/>
    <property type="match status" value="1"/>
</dbReference>
<evidence type="ECO:0000313" key="4">
    <source>
        <dbReference type="EMBL" id="SET56104.1"/>
    </source>
</evidence>
<dbReference type="OrthoDB" id="1653825at2"/>
<dbReference type="RefSeq" id="WP_092354228.1">
    <property type="nucleotide sequence ID" value="NZ_BLMI01000105.1"/>
</dbReference>
<dbReference type="Proteomes" id="UP000490821">
    <property type="component" value="Unassembled WGS sequence"/>
</dbReference>
<keyword evidence="1" id="KW-1133">Transmembrane helix</keyword>
<dbReference type="SUPFAM" id="SSF51261">
    <property type="entry name" value="Duplicated hybrid motif"/>
    <property type="match status" value="1"/>
</dbReference>
<dbReference type="InterPro" id="IPR011055">
    <property type="entry name" value="Dup_hybrid_motif"/>
</dbReference>
<proteinExistence type="predicted"/>
<feature type="domain" description="M23ase beta-sheet core" evidence="2">
    <location>
        <begin position="104"/>
        <end position="171"/>
    </location>
</feature>
<dbReference type="EMBL" id="BLMI01000105">
    <property type="protein sequence ID" value="GFI40900.1"/>
    <property type="molecule type" value="Genomic_DNA"/>
</dbReference>
<sequence>MNDLDDVRKRMQKRRQIKQPLNDDNFKCFYNFMVKFMVVILVVLVSVSYVKLNPGSNLKKMILNDANYKMVTSWISDTLFSFLPSDDVSVSSEISYQHVEDDYYKNNSNEVLSIEAGRVIETGTDESLGGYVVILGKNNVSITYSEINNVMVALYDEVDQGMVLGSYDKKFILQFEHLGKEISYEEYQRME</sequence>
<dbReference type="Pfam" id="PF01551">
    <property type="entry name" value="Peptidase_M23"/>
    <property type="match status" value="1"/>
</dbReference>
<gene>
    <name evidence="3" type="ORF">IMSAGC017_00939</name>
    <name evidence="4" type="ORF">SAMN04489758_11842</name>
</gene>
<reference evidence="3 6" key="3">
    <citation type="journal article" date="2020" name="Microbiome">
        <title>Single-cell genomics of uncultured bacteria reveals dietary fiber responders in the mouse gut microbiota.</title>
        <authorList>
            <person name="Chijiiwa R."/>
            <person name="Hosokawa M."/>
            <person name="Kogawa M."/>
            <person name="Nishikawa Y."/>
            <person name="Ide K."/>
            <person name="Sakanashi C."/>
            <person name="Takahashi K."/>
            <person name="Takeyama H."/>
        </authorList>
    </citation>
    <scope>NUCLEOTIDE SEQUENCE [LARGE SCALE GENOMIC DNA]</scope>
    <source>
        <strain evidence="3">IMSAGC_017</strain>
    </source>
</reference>
<organism evidence="4 5">
    <name type="scientific">Thomasclavelia cocleata</name>
    <dbReference type="NCBI Taxonomy" id="69824"/>
    <lineage>
        <taxon>Bacteria</taxon>
        <taxon>Bacillati</taxon>
        <taxon>Bacillota</taxon>
        <taxon>Erysipelotrichia</taxon>
        <taxon>Erysipelotrichales</taxon>
        <taxon>Coprobacillaceae</taxon>
        <taxon>Thomasclavelia</taxon>
    </lineage>
</organism>
<protein>
    <submittedName>
        <fullName evidence="4">Peptidase family M23</fullName>
    </submittedName>
</protein>